<evidence type="ECO:0000313" key="11">
    <source>
        <dbReference type="EMBL" id="PWJ78280.1"/>
    </source>
</evidence>
<accession>A0AB73T8Y3</accession>
<protein>
    <recommendedName>
        <fullName evidence="8">arsenite-transporting ATPase</fullName>
        <ecNumber evidence="8">7.3.2.7</ecNumber>
    </recommendedName>
</protein>
<evidence type="ECO:0000256" key="6">
    <source>
        <dbReference type="ARBA" id="ARBA00052296"/>
    </source>
</evidence>
<dbReference type="GO" id="GO:0015446">
    <property type="term" value="F:ATPase-coupled arsenite transmembrane transporter activity"/>
    <property type="evidence" value="ECO:0007669"/>
    <property type="project" value="UniProtKB-EC"/>
</dbReference>
<dbReference type="SUPFAM" id="SSF52540">
    <property type="entry name" value="P-loop containing nucleoside triphosphate hydrolases"/>
    <property type="match status" value="1"/>
</dbReference>
<dbReference type="RefSeq" id="WP_109625207.1">
    <property type="nucleotide sequence ID" value="NZ_JANKBI010000005.1"/>
</dbReference>
<feature type="domain" description="ArsA/GET3 Anion-transporting ATPase-like" evidence="9">
    <location>
        <begin position="3"/>
        <end position="296"/>
    </location>
</feature>
<evidence type="ECO:0000313" key="12">
    <source>
        <dbReference type="Proteomes" id="UP000245412"/>
    </source>
</evidence>
<gene>
    <name evidence="11" type="ORF">C7383_102416</name>
</gene>
<dbReference type="InterPro" id="IPR025723">
    <property type="entry name" value="ArsA/GET3_ATPase-like"/>
</dbReference>
<evidence type="ECO:0000256" key="2">
    <source>
        <dbReference type="ARBA" id="ARBA00022741"/>
    </source>
</evidence>
<reference evidence="11 12" key="1">
    <citation type="submission" date="2018-05" db="EMBL/GenBank/DDBJ databases">
        <authorList>
            <person name="Goeker M."/>
            <person name="Huntemann M."/>
            <person name="Clum A."/>
            <person name="Pillay M."/>
            <person name="Palaniappan K."/>
            <person name="Varghese N."/>
            <person name="Mikhailova N."/>
            <person name="Stamatis D."/>
            <person name="Reddy T."/>
            <person name="Daum C."/>
            <person name="Shapiro N."/>
            <person name="Ivanova N."/>
            <person name="Kyrpides N."/>
            <person name="Woyke T."/>
        </authorList>
    </citation>
    <scope>NUCLEOTIDE SEQUENCE [LARGE SCALE GENOMIC DNA]</scope>
    <source>
        <strain evidence="11 12">DSM 26524</strain>
    </source>
</reference>
<proteinExistence type="inferred from homology"/>
<dbReference type="GO" id="GO:0016887">
    <property type="term" value="F:ATP hydrolysis activity"/>
    <property type="evidence" value="ECO:0007669"/>
    <property type="project" value="InterPro"/>
</dbReference>
<keyword evidence="12" id="KW-1185">Reference proteome</keyword>
<dbReference type="PANTHER" id="PTHR10803:SF3">
    <property type="entry name" value="ATPASE GET3"/>
    <property type="match status" value="1"/>
</dbReference>
<keyword evidence="2" id="KW-0547">Nucleotide-binding</keyword>
<dbReference type="InterPro" id="IPR040612">
    <property type="entry name" value="ArsA_HSP20-like"/>
</dbReference>
<comment type="similarity">
    <text evidence="1">Belongs to the arsA ATPase family.</text>
</comment>
<organism evidence="11 12">
    <name type="scientific">Murimonas intestini</name>
    <dbReference type="NCBI Taxonomy" id="1337051"/>
    <lineage>
        <taxon>Bacteria</taxon>
        <taxon>Bacillati</taxon>
        <taxon>Bacillota</taxon>
        <taxon>Clostridia</taxon>
        <taxon>Lachnospirales</taxon>
        <taxon>Lachnospiraceae</taxon>
        <taxon>Murimonas</taxon>
    </lineage>
</organism>
<evidence type="ECO:0000256" key="1">
    <source>
        <dbReference type="ARBA" id="ARBA00011040"/>
    </source>
</evidence>
<dbReference type="CDD" id="cd02035">
    <property type="entry name" value="ArsA"/>
    <property type="match status" value="1"/>
</dbReference>
<evidence type="ECO:0000256" key="5">
    <source>
        <dbReference type="ARBA" id="ARBA00022967"/>
    </source>
</evidence>
<dbReference type="Pfam" id="PF02374">
    <property type="entry name" value="ArsA_ATPase"/>
    <property type="match status" value="1"/>
</dbReference>
<dbReference type="AlphaFoldDB" id="A0AB73T8Y3"/>
<evidence type="ECO:0000256" key="4">
    <source>
        <dbReference type="ARBA" id="ARBA00022849"/>
    </source>
</evidence>
<dbReference type="InterPro" id="IPR016300">
    <property type="entry name" value="ATPase_ArsA/GET3"/>
</dbReference>
<evidence type="ECO:0000259" key="9">
    <source>
        <dbReference type="Pfam" id="PF02374"/>
    </source>
</evidence>
<evidence type="ECO:0000259" key="10">
    <source>
        <dbReference type="Pfam" id="PF17886"/>
    </source>
</evidence>
<dbReference type="Gene3D" id="2.60.40.790">
    <property type="match status" value="1"/>
</dbReference>
<comment type="function">
    <text evidence="7">Anion-transporting ATPase. Catalyzes the extrusion of arsenite.</text>
</comment>
<evidence type="ECO:0000256" key="8">
    <source>
        <dbReference type="ARBA" id="ARBA00066752"/>
    </source>
</evidence>
<comment type="caution">
    <text evidence="11">The sequence shown here is derived from an EMBL/GenBank/DDBJ whole genome shotgun (WGS) entry which is preliminary data.</text>
</comment>
<keyword evidence="3 11" id="KW-0067">ATP-binding</keyword>
<name>A0AB73T8Y3_9FIRM</name>
<dbReference type="NCBIfam" id="TIGR00345">
    <property type="entry name" value="GET3_arsA_TRC40"/>
    <property type="match status" value="1"/>
</dbReference>
<feature type="domain" description="ArsA HSP20-like" evidence="10">
    <location>
        <begin position="322"/>
        <end position="383"/>
    </location>
</feature>
<dbReference type="InterPro" id="IPR027417">
    <property type="entry name" value="P-loop_NTPase"/>
</dbReference>
<evidence type="ECO:0000256" key="7">
    <source>
        <dbReference type="ARBA" id="ARBA00059736"/>
    </source>
</evidence>
<evidence type="ECO:0000256" key="3">
    <source>
        <dbReference type="ARBA" id="ARBA00022840"/>
    </source>
</evidence>
<dbReference type="Gene3D" id="3.40.50.300">
    <property type="entry name" value="P-loop containing nucleotide triphosphate hydrolases"/>
    <property type="match status" value="1"/>
</dbReference>
<dbReference type="Proteomes" id="UP000245412">
    <property type="component" value="Unassembled WGS sequence"/>
</dbReference>
<dbReference type="InterPro" id="IPR008978">
    <property type="entry name" value="HSP20-like_chaperone"/>
</dbReference>
<keyword evidence="5" id="KW-1278">Translocase</keyword>
<dbReference type="Pfam" id="PF17886">
    <property type="entry name" value="ArsA_HSP20"/>
    <property type="match status" value="1"/>
</dbReference>
<dbReference type="FunFam" id="3.40.50.300:FF:001801">
    <property type="entry name" value="Putative arsenical pump-driving ATPase"/>
    <property type="match status" value="1"/>
</dbReference>
<dbReference type="GO" id="GO:0005524">
    <property type="term" value="F:ATP binding"/>
    <property type="evidence" value="ECO:0007669"/>
    <property type="project" value="UniProtKB-KW"/>
</dbReference>
<dbReference type="PANTHER" id="PTHR10803">
    <property type="entry name" value="ARSENICAL PUMP-DRIVING ATPASE ARSENITE-TRANSLOCATING ATPASE"/>
    <property type="match status" value="1"/>
</dbReference>
<sequence length="388" mass="44296">MGRILIFTGKGGVGKTSVAAAHAWHSAREGKKTLLVSTDMAHNISDIFQISIGKEIKEAAPDLYLLEIDPGYVLENDFREMTEAFARLFSVTGMSDEETLSMPGMDELFTLLKIMDIYKSQEYERIIVDCAPTGETLAFLKFPELLSWYMEKFFPVGKVAMRILSPVSRAVFKVELPGRKAMTDIERMYMKLIGLQELLKDREVTSVRLVCMPEKMVVEETKRSYMYMNLYNFAVDGLYINRILPDDIENEFFNDWIRIQERYINELEEVFAGMPVYHIPWFDTDLNGTEGIARIDNEALAGKDIFAVHETLAGEEYGKTEEGYVLKVHLPFAAKDGVDLHESDKDVIIKIGNFKRNIPKPDVLRRMGISSAKFQEETLLITFSEKEG</sequence>
<comment type="catalytic activity">
    <reaction evidence="6">
        <text>arsenite(in) + ATP + H2O = arsenite(out) + ADP + phosphate + H(+)</text>
        <dbReference type="Rhea" id="RHEA:11348"/>
        <dbReference type="ChEBI" id="CHEBI:15377"/>
        <dbReference type="ChEBI" id="CHEBI:15378"/>
        <dbReference type="ChEBI" id="CHEBI:29242"/>
        <dbReference type="ChEBI" id="CHEBI:30616"/>
        <dbReference type="ChEBI" id="CHEBI:43474"/>
        <dbReference type="ChEBI" id="CHEBI:456216"/>
        <dbReference type="EC" id="7.3.2.7"/>
    </reaction>
</comment>
<dbReference type="EMBL" id="QGGY01000002">
    <property type="protein sequence ID" value="PWJ78280.1"/>
    <property type="molecule type" value="Genomic_DNA"/>
</dbReference>
<keyword evidence="4" id="KW-0059">Arsenical resistance</keyword>
<dbReference type="EC" id="7.3.2.7" evidence="8"/>